<dbReference type="Gene3D" id="3.30.420.40">
    <property type="match status" value="2"/>
</dbReference>
<dbReference type="SUPFAM" id="SSF46785">
    <property type="entry name" value="Winged helix' DNA-binding domain"/>
    <property type="match status" value="1"/>
</dbReference>
<protein>
    <submittedName>
        <fullName evidence="2">ROK family protein</fullName>
    </submittedName>
</protein>
<name>A0ABW5BN84_9PROT</name>
<evidence type="ECO:0000313" key="2">
    <source>
        <dbReference type="EMBL" id="MFD2206910.1"/>
    </source>
</evidence>
<evidence type="ECO:0000256" key="1">
    <source>
        <dbReference type="ARBA" id="ARBA00006479"/>
    </source>
</evidence>
<accession>A0ABW5BN84</accession>
<dbReference type="PANTHER" id="PTHR18964:SF149">
    <property type="entry name" value="BIFUNCTIONAL UDP-N-ACETYLGLUCOSAMINE 2-EPIMERASE_N-ACETYLMANNOSAMINE KINASE"/>
    <property type="match status" value="1"/>
</dbReference>
<dbReference type="InterPro" id="IPR036388">
    <property type="entry name" value="WH-like_DNA-bd_sf"/>
</dbReference>
<keyword evidence="3" id="KW-1185">Reference proteome</keyword>
<evidence type="ECO:0000313" key="3">
    <source>
        <dbReference type="Proteomes" id="UP001597294"/>
    </source>
</evidence>
<dbReference type="Proteomes" id="UP001597294">
    <property type="component" value="Unassembled WGS sequence"/>
</dbReference>
<organism evidence="2 3">
    <name type="scientific">Kiloniella antarctica</name>
    <dbReference type="NCBI Taxonomy" id="1550907"/>
    <lineage>
        <taxon>Bacteria</taxon>
        <taxon>Pseudomonadati</taxon>
        <taxon>Pseudomonadota</taxon>
        <taxon>Alphaproteobacteria</taxon>
        <taxon>Rhodospirillales</taxon>
        <taxon>Kiloniellaceae</taxon>
        <taxon>Kiloniella</taxon>
    </lineage>
</organism>
<dbReference type="EMBL" id="JBHUII010000008">
    <property type="protein sequence ID" value="MFD2206910.1"/>
    <property type="molecule type" value="Genomic_DNA"/>
</dbReference>
<dbReference type="InterPro" id="IPR000600">
    <property type="entry name" value="ROK"/>
</dbReference>
<dbReference type="Gene3D" id="1.10.10.10">
    <property type="entry name" value="Winged helix-like DNA-binding domain superfamily/Winged helix DNA-binding domain"/>
    <property type="match status" value="1"/>
</dbReference>
<gene>
    <name evidence="2" type="ORF">ACFSKO_14875</name>
</gene>
<dbReference type="InterPro" id="IPR036390">
    <property type="entry name" value="WH_DNA-bd_sf"/>
</dbReference>
<dbReference type="SUPFAM" id="SSF53067">
    <property type="entry name" value="Actin-like ATPase domain"/>
    <property type="match status" value="2"/>
</dbReference>
<comment type="caution">
    <text evidence="2">The sequence shown here is derived from an EMBL/GenBank/DDBJ whole genome shotgun (WGS) entry which is preliminary data.</text>
</comment>
<dbReference type="RefSeq" id="WP_380253015.1">
    <property type="nucleotide sequence ID" value="NZ_JBHUII010000008.1"/>
</dbReference>
<reference evidence="3" key="1">
    <citation type="journal article" date="2019" name="Int. J. Syst. Evol. Microbiol.">
        <title>The Global Catalogue of Microorganisms (GCM) 10K type strain sequencing project: providing services to taxonomists for standard genome sequencing and annotation.</title>
        <authorList>
            <consortium name="The Broad Institute Genomics Platform"/>
            <consortium name="The Broad Institute Genome Sequencing Center for Infectious Disease"/>
            <person name="Wu L."/>
            <person name="Ma J."/>
        </authorList>
    </citation>
    <scope>NUCLEOTIDE SEQUENCE [LARGE SCALE GENOMIC DNA]</scope>
    <source>
        <strain evidence="3">CGMCC 4.7192</strain>
    </source>
</reference>
<sequence>MAHKGTNLEQAKAHNLRSVLSEIRTGDSLSRADIAKRTGLTRQTISNLVDDLLLVSLIKEGPLRKNGAGKPSRILEFCSNGAFSIGLRVEHHHIGITLCDISGNIVHNTLKRIKFETEDELFNLLEPLCLDLIRTTQTNITRVIGIGLIMAEFDDRNEISRSLAVINPQNIAKRLYEELHLPVMLETAAAAAALAEFIQGCARNFNHFIYLFVGQEITAGLMVDGKIYRGRSARAGSIGHLVVNVNGPICTCGNPGCLNGYASLHALAKHLQKEVHLPAPYGNVFENYEMNDPRILNWLNNNAEYLRIGINSLENLYDPETIILGGDAPEWFLEAIIRHLRPFMRSVSEKGERDVPRLIKSPTAEQIVQKGAATLPVFAALGVENPSYQAGECYGDPYQKLSELINNRP</sequence>
<dbReference type="Pfam" id="PF00480">
    <property type="entry name" value="ROK"/>
    <property type="match status" value="1"/>
</dbReference>
<comment type="similarity">
    <text evidence="1">Belongs to the ROK (NagC/XylR) family.</text>
</comment>
<dbReference type="PANTHER" id="PTHR18964">
    <property type="entry name" value="ROK (REPRESSOR, ORF, KINASE) FAMILY"/>
    <property type="match status" value="1"/>
</dbReference>
<dbReference type="InterPro" id="IPR043129">
    <property type="entry name" value="ATPase_NBD"/>
</dbReference>
<proteinExistence type="inferred from homology"/>